<evidence type="ECO:0000256" key="3">
    <source>
        <dbReference type="ARBA" id="ARBA00022519"/>
    </source>
</evidence>
<reference evidence="11" key="1">
    <citation type="journal article" date="2022" name="Arch. Microbiol.">
        <title>Thiomicrorhabdus immobilis sp. nov., a mesophilic sulfur-oxidizing bacterium isolated from sediment of a brackish lake in northern Japan.</title>
        <authorList>
            <person name="Kojima H."/>
            <person name="Mochizuki J."/>
            <person name="Kanda M."/>
            <person name="Watanabe T."/>
            <person name="Fukui M."/>
        </authorList>
    </citation>
    <scope>NUCLEOTIDE SEQUENCE</scope>
    <source>
        <strain evidence="11">Am19</strain>
    </source>
</reference>
<evidence type="ECO:0000256" key="9">
    <source>
        <dbReference type="HAMAP-Rule" id="MF_00911"/>
    </source>
</evidence>
<dbReference type="Pfam" id="PF08478">
    <property type="entry name" value="POTRA_1"/>
    <property type="match status" value="1"/>
</dbReference>
<dbReference type="PROSITE" id="PS51779">
    <property type="entry name" value="POTRA"/>
    <property type="match status" value="1"/>
</dbReference>
<evidence type="ECO:0000256" key="5">
    <source>
        <dbReference type="ARBA" id="ARBA00022692"/>
    </source>
</evidence>
<dbReference type="PANTHER" id="PTHR35851:SF1">
    <property type="entry name" value="CELL DIVISION PROTEIN FTSQ"/>
    <property type="match status" value="1"/>
</dbReference>
<evidence type="ECO:0000256" key="6">
    <source>
        <dbReference type="ARBA" id="ARBA00022989"/>
    </source>
</evidence>
<evidence type="ECO:0000256" key="4">
    <source>
        <dbReference type="ARBA" id="ARBA00022618"/>
    </source>
</evidence>
<evidence type="ECO:0000256" key="7">
    <source>
        <dbReference type="ARBA" id="ARBA00023136"/>
    </source>
</evidence>
<keyword evidence="6 9" id="KW-1133">Transmembrane helix</keyword>
<sequence length="234" mass="26922">MFNVKRSMQIFVLILAIALLALVAWSSTQKNSPFYQPIQAYELTTPLSQVTPQEIEETVKPYLGKSFWDIPLNHIQADLIRLDWVQSAEVKRKWPNLLYLSIKEQVPVARWGDSGLVNRSGRVFFPLSIAGFENLVRLDGDLSESEWVLRNLIDLQNQLNALNMTVSQLKLSEDKVWQVQILNGPSLVIDSLEYQHKLQRFIQAFPQLDSAMRKSARVYDLRYSNGFIIAKNQS</sequence>
<dbReference type="InterPro" id="IPR045335">
    <property type="entry name" value="FtsQ_C_sf"/>
</dbReference>
<keyword evidence="2 9" id="KW-1003">Cell membrane</keyword>
<dbReference type="EMBL" id="AP024202">
    <property type="protein sequence ID" value="BCN93850.1"/>
    <property type="molecule type" value="Genomic_DNA"/>
</dbReference>
<dbReference type="InterPro" id="IPR013685">
    <property type="entry name" value="POTRA_FtsQ_type"/>
</dbReference>
<dbReference type="PANTHER" id="PTHR35851">
    <property type="entry name" value="CELL DIVISION PROTEIN FTSQ"/>
    <property type="match status" value="1"/>
</dbReference>
<keyword evidence="12" id="KW-1185">Reference proteome</keyword>
<organism evidence="11 12">
    <name type="scientific">Thiomicrorhabdus immobilis</name>
    <dbReference type="NCBI Taxonomy" id="2791037"/>
    <lineage>
        <taxon>Bacteria</taxon>
        <taxon>Pseudomonadati</taxon>
        <taxon>Pseudomonadota</taxon>
        <taxon>Gammaproteobacteria</taxon>
        <taxon>Thiotrichales</taxon>
        <taxon>Piscirickettsiaceae</taxon>
        <taxon>Thiomicrorhabdus</taxon>
    </lineage>
</organism>
<keyword evidence="8 9" id="KW-0131">Cell cycle</keyword>
<comment type="subcellular location">
    <subcellularLocation>
        <location evidence="9">Cell inner membrane</location>
        <topology evidence="9">Single-pass type II membrane protein</topology>
    </subcellularLocation>
    <subcellularLocation>
        <location evidence="1">Membrane</location>
    </subcellularLocation>
    <text evidence="9">Localizes to the division septum.</text>
</comment>
<dbReference type="Proteomes" id="UP001054820">
    <property type="component" value="Chromosome"/>
</dbReference>
<evidence type="ECO:0000256" key="1">
    <source>
        <dbReference type="ARBA" id="ARBA00004370"/>
    </source>
</evidence>
<evidence type="ECO:0000313" key="12">
    <source>
        <dbReference type="Proteomes" id="UP001054820"/>
    </source>
</evidence>
<feature type="domain" description="POTRA" evidence="10">
    <location>
        <begin position="36"/>
        <end position="105"/>
    </location>
</feature>
<accession>A0ABN6CXJ2</accession>
<dbReference type="HAMAP" id="MF_00911">
    <property type="entry name" value="FtsQ_subfam"/>
    <property type="match status" value="1"/>
</dbReference>
<dbReference type="InterPro" id="IPR005548">
    <property type="entry name" value="Cell_div_FtsQ/DivIB_C"/>
</dbReference>
<comment type="function">
    <text evidence="9">Essential cell division protein. May link together the upstream cell division proteins, which are predominantly cytoplasmic, with the downstream cell division proteins, which are predominantly periplasmic. May control correct divisome assembly.</text>
</comment>
<dbReference type="InterPro" id="IPR026579">
    <property type="entry name" value="FtsQ"/>
</dbReference>
<keyword evidence="4 9" id="KW-0132">Cell division</keyword>
<evidence type="ECO:0000256" key="2">
    <source>
        <dbReference type="ARBA" id="ARBA00022475"/>
    </source>
</evidence>
<keyword evidence="5 9" id="KW-0812">Transmembrane</keyword>
<evidence type="ECO:0000259" key="10">
    <source>
        <dbReference type="PROSITE" id="PS51779"/>
    </source>
</evidence>
<evidence type="ECO:0000313" key="11">
    <source>
        <dbReference type="EMBL" id="BCN93850.1"/>
    </source>
</evidence>
<keyword evidence="7 9" id="KW-0472">Membrane</keyword>
<comment type="subunit">
    <text evidence="9">Part of a complex composed of FtsB, FtsL and FtsQ.</text>
</comment>
<keyword evidence="3 9" id="KW-0997">Cell inner membrane</keyword>
<name>A0ABN6CXJ2_9GAMM</name>
<dbReference type="Gene3D" id="3.10.20.310">
    <property type="entry name" value="membrane protein fhac"/>
    <property type="match status" value="1"/>
</dbReference>
<dbReference type="Pfam" id="PF03799">
    <property type="entry name" value="FtsQ_DivIB_C"/>
    <property type="match status" value="1"/>
</dbReference>
<dbReference type="InterPro" id="IPR034746">
    <property type="entry name" value="POTRA"/>
</dbReference>
<gene>
    <name evidence="9" type="primary">ftsQ</name>
    <name evidence="11" type="ORF">THMIRHAM_16350</name>
</gene>
<protein>
    <recommendedName>
        <fullName evidence="9">Cell division protein FtsQ</fullName>
    </recommendedName>
</protein>
<evidence type="ECO:0000256" key="8">
    <source>
        <dbReference type="ARBA" id="ARBA00023306"/>
    </source>
</evidence>
<comment type="similarity">
    <text evidence="9">Belongs to the FtsQ/DivIB family. FtsQ subfamily.</text>
</comment>
<proteinExistence type="inferred from homology"/>
<dbReference type="Gene3D" id="3.40.50.11690">
    <property type="entry name" value="Cell division protein FtsQ/DivIB"/>
    <property type="match status" value="1"/>
</dbReference>